<name>A0A1H4VJW9_9BRAD</name>
<keyword evidence="1 5" id="KW-0808">Transferase</keyword>
<dbReference type="AlphaFoldDB" id="A0A1H4VJW9"/>
<dbReference type="PANTHER" id="PTHR47739:SF1">
    <property type="entry name" value="TRNA1(VAL) (ADENINE(37)-N6)-METHYLTRANSFERASE"/>
    <property type="match status" value="1"/>
</dbReference>
<evidence type="ECO:0000256" key="3">
    <source>
        <dbReference type="SAM" id="MobiDB-lite"/>
    </source>
</evidence>
<evidence type="ECO:0000256" key="2">
    <source>
        <dbReference type="ARBA" id="ARBA00022691"/>
    </source>
</evidence>
<proteinExistence type="predicted"/>
<dbReference type="PROSITE" id="PS00092">
    <property type="entry name" value="N6_MTASE"/>
    <property type="match status" value="1"/>
</dbReference>
<dbReference type="InterPro" id="IPR007848">
    <property type="entry name" value="Small_mtfrase_dom"/>
</dbReference>
<dbReference type="PANTHER" id="PTHR47739">
    <property type="entry name" value="TRNA1(VAL) (ADENINE(37)-N6)-METHYLTRANSFERASE"/>
    <property type="match status" value="1"/>
</dbReference>
<reference evidence="5 6" key="1">
    <citation type="submission" date="2016-10" db="EMBL/GenBank/DDBJ databases">
        <authorList>
            <person name="de Groot N.N."/>
        </authorList>
    </citation>
    <scope>NUCLEOTIDE SEQUENCE [LARGE SCALE GENOMIC DNA]</scope>
    <source>
        <strain evidence="5 6">MT12</strain>
    </source>
</reference>
<dbReference type="InterPro" id="IPR050210">
    <property type="entry name" value="tRNA_Adenine-N(6)_MTase"/>
</dbReference>
<gene>
    <name evidence="5" type="ORF">SAMN05444164_2814</name>
</gene>
<dbReference type="GO" id="GO:0003676">
    <property type="term" value="F:nucleic acid binding"/>
    <property type="evidence" value="ECO:0007669"/>
    <property type="project" value="InterPro"/>
</dbReference>
<dbReference type="EMBL" id="FNTH01000001">
    <property type="protein sequence ID" value="SEC81150.1"/>
    <property type="molecule type" value="Genomic_DNA"/>
</dbReference>
<dbReference type="InterPro" id="IPR029063">
    <property type="entry name" value="SAM-dependent_MTases_sf"/>
</dbReference>
<accession>A0A1H4VJW9</accession>
<dbReference type="Gene3D" id="3.40.50.150">
    <property type="entry name" value="Vaccinia Virus protein VP39"/>
    <property type="match status" value="1"/>
</dbReference>
<dbReference type="CDD" id="cd02440">
    <property type="entry name" value="AdoMet_MTases"/>
    <property type="match status" value="1"/>
</dbReference>
<feature type="region of interest" description="Disordered" evidence="3">
    <location>
        <begin position="1"/>
        <end position="35"/>
    </location>
</feature>
<organism evidence="5 6">
    <name type="scientific">Bradyrhizobium erythrophlei</name>
    <dbReference type="NCBI Taxonomy" id="1437360"/>
    <lineage>
        <taxon>Bacteria</taxon>
        <taxon>Pseudomonadati</taxon>
        <taxon>Pseudomonadota</taxon>
        <taxon>Alphaproteobacteria</taxon>
        <taxon>Hyphomicrobiales</taxon>
        <taxon>Nitrobacteraceae</taxon>
        <taxon>Bradyrhizobium</taxon>
    </lineage>
</organism>
<feature type="domain" description="Methyltransferase small" evidence="4">
    <location>
        <begin position="65"/>
        <end position="225"/>
    </location>
</feature>
<protein>
    <submittedName>
        <fullName evidence="5">tRNA1(Val) A37 N6-methylase TrmN6</fullName>
    </submittedName>
</protein>
<dbReference type="Pfam" id="PF05175">
    <property type="entry name" value="MTS"/>
    <property type="match status" value="1"/>
</dbReference>
<evidence type="ECO:0000256" key="1">
    <source>
        <dbReference type="ARBA" id="ARBA00022603"/>
    </source>
</evidence>
<dbReference type="SUPFAM" id="SSF53335">
    <property type="entry name" value="S-adenosyl-L-methionine-dependent methyltransferases"/>
    <property type="match status" value="1"/>
</dbReference>
<keyword evidence="2" id="KW-0949">S-adenosyl-L-methionine</keyword>
<evidence type="ECO:0000259" key="4">
    <source>
        <dbReference type="Pfam" id="PF05175"/>
    </source>
</evidence>
<dbReference type="GO" id="GO:0032259">
    <property type="term" value="P:methylation"/>
    <property type="evidence" value="ECO:0007669"/>
    <property type="project" value="UniProtKB-KW"/>
</dbReference>
<evidence type="ECO:0000313" key="5">
    <source>
        <dbReference type="EMBL" id="SEC81150.1"/>
    </source>
</evidence>
<evidence type="ECO:0000313" key="6">
    <source>
        <dbReference type="Proteomes" id="UP000198992"/>
    </source>
</evidence>
<dbReference type="Proteomes" id="UP000198992">
    <property type="component" value="Unassembled WGS sequence"/>
</dbReference>
<dbReference type="GO" id="GO:0008757">
    <property type="term" value="F:S-adenosylmethionine-dependent methyltransferase activity"/>
    <property type="evidence" value="ECO:0007669"/>
    <property type="project" value="UniProtKB-ARBA"/>
</dbReference>
<dbReference type="GO" id="GO:0008170">
    <property type="term" value="F:N-methyltransferase activity"/>
    <property type="evidence" value="ECO:0007669"/>
    <property type="project" value="UniProtKB-ARBA"/>
</dbReference>
<dbReference type="InterPro" id="IPR002052">
    <property type="entry name" value="DNA_methylase_N6_adenine_CS"/>
</dbReference>
<keyword evidence="1 5" id="KW-0489">Methyltransferase</keyword>
<sequence length="285" mass="29858">MPAWATNCGPMTRAFSSEIGPGSREENASKNQSPAAEITEDGFLGGQLRLRQPRSGHRAGHDAILLAAATPARSGDRIVDLGSGVGAAGLAVARRVSGIDLVLVEIDPALAELARNNASANAIMAEVIVLDVEAGASAFDDFGLSPDSADVVLMNPPFNDPSRHRASPDGVRQRAHVATATTVASWVHVARRILKSNGQLAMIWRADGIAEVLAALDRGFGSLEILPVHGEAASPAIRILVRATKGGRAPTRLHAALLLNEESGVPNKWVQEILAGKGELPLARR</sequence>